<dbReference type="VEuPathDB" id="PlasmoDB:PRELSG_0815500"/>
<evidence type="ECO:0000313" key="6">
    <source>
        <dbReference type="EMBL" id="CRG99729.1"/>
    </source>
</evidence>
<evidence type="ECO:0000256" key="1">
    <source>
        <dbReference type="ARBA" id="ARBA00005151"/>
    </source>
</evidence>
<dbReference type="RefSeq" id="XP_028532734.1">
    <property type="nucleotide sequence ID" value="XM_028676224.1"/>
</dbReference>
<dbReference type="GO" id="GO:0051537">
    <property type="term" value="F:2 iron, 2 sulfur cluster binding"/>
    <property type="evidence" value="ECO:0007669"/>
    <property type="project" value="TreeGrafter"/>
</dbReference>
<dbReference type="GO" id="GO:0016226">
    <property type="term" value="P:iron-sulfur cluster assembly"/>
    <property type="evidence" value="ECO:0007669"/>
    <property type="project" value="InterPro"/>
</dbReference>
<reference evidence="6 7" key="1">
    <citation type="submission" date="2015-04" db="EMBL/GenBank/DDBJ databases">
        <authorList>
            <consortium name="Pathogen Informatics"/>
        </authorList>
    </citation>
    <scope>NUCLEOTIDE SEQUENCE [LARGE SCALE GENOMIC DNA]</scope>
    <source>
        <strain evidence="6 7">SGS1</strain>
    </source>
</reference>
<keyword evidence="3" id="KW-0004">4Fe-4S</keyword>
<dbReference type="Pfam" id="PF01521">
    <property type="entry name" value="Fe-S_biosyn"/>
    <property type="match status" value="1"/>
</dbReference>
<keyword evidence="3" id="KW-0479">Metal-binding</keyword>
<evidence type="ECO:0000313" key="7">
    <source>
        <dbReference type="Proteomes" id="UP000220158"/>
    </source>
</evidence>
<accession>A0A1J1H4W1</accession>
<dbReference type="OrthoDB" id="333486at2759"/>
<dbReference type="SUPFAM" id="SSF89360">
    <property type="entry name" value="HesB-like domain"/>
    <property type="match status" value="1"/>
</dbReference>
<dbReference type="PROSITE" id="PS01152">
    <property type="entry name" value="HESB"/>
    <property type="match status" value="1"/>
</dbReference>
<evidence type="ECO:0000256" key="2">
    <source>
        <dbReference type="ARBA" id="ARBA00006718"/>
    </source>
</evidence>
<name>A0A1J1H4W1_PLARL</name>
<keyword evidence="7" id="KW-1185">Reference proteome</keyword>
<feature type="domain" description="Core" evidence="5">
    <location>
        <begin position="146"/>
        <end position="254"/>
    </location>
</feature>
<organism evidence="6 7">
    <name type="scientific">Plasmodium relictum</name>
    <dbReference type="NCBI Taxonomy" id="85471"/>
    <lineage>
        <taxon>Eukaryota</taxon>
        <taxon>Sar</taxon>
        <taxon>Alveolata</taxon>
        <taxon>Apicomplexa</taxon>
        <taxon>Aconoidasida</taxon>
        <taxon>Haemosporida</taxon>
        <taxon>Plasmodiidae</taxon>
        <taxon>Plasmodium</taxon>
        <taxon>Plasmodium (Haemamoeba)</taxon>
    </lineage>
</organism>
<dbReference type="Gene3D" id="2.60.300.12">
    <property type="entry name" value="HesB-like domain"/>
    <property type="match status" value="1"/>
</dbReference>
<dbReference type="NCBIfam" id="TIGR00049">
    <property type="entry name" value="iron-sulfur cluster assembly accessory protein"/>
    <property type="match status" value="1"/>
</dbReference>
<dbReference type="AlphaFoldDB" id="A0A1J1H4W1"/>
<dbReference type="InterPro" id="IPR016092">
    <property type="entry name" value="ATAP"/>
</dbReference>
<dbReference type="KEGG" id="prel:PRELSG_0815500"/>
<feature type="compositionally biased region" description="Basic and acidic residues" evidence="4">
    <location>
        <begin position="102"/>
        <end position="120"/>
    </location>
</feature>
<proteinExistence type="inferred from homology"/>
<dbReference type="InterPro" id="IPR017870">
    <property type="entry name" value="FeS_cluster_insertion_CS"/>
</dbReference>
<evidence type="ECO:0000259" key="5">
    <source>
        <dbReference type="Pfam" id="PF01521"/>
    </source>
</evidence>
<evidence type="ECO:0000256" key="4">
    <source>
        <dbReference type="SAM" id="MobiDB-lite"/>
    </source>
</evidence>
<dbReference type="InterPro" id="IPR035903">
    <property type="entry name" value="HesB-like_dom_sf"/>
</dbReference>
<keyword evidence="3" id="KW-0408">Iron</keyword>
<protein>
    <submittedName>
        <fullName evidence="6">Iron-sulfur assembly protein, putative</fullName>
    </submittedName>
</protein>
<dbReference type="PANTHER" id="PTHR10072">
    <property type="entry name" value="IRON-SULFUR CLUSTER ASSEMBLY PROTEIN"/>
    <property type="match status" value="1"/>
</dbReference>
<dbReference type="InterPro" id="IPR000361">
    <property type="entry name" value="ATAP_core_dom"/>
</dbReference>
<dbReference type="InterPro" id="IPR050322">
    <property type="entry name" value="Fe-S_cluster_asmbl/transfer"/>
</dbReference>
<comment type="pathway">
    <text evidence="1">Cofactor biosynthesis; iron-sulfur cluster biosynthesis.</text>
</comment>
<dbReference type="GeneID" id="39735831"/>
<dbReference type="EMBL" id="LN835303">
    <property type="protein sequence ID" value="CRG99729.1"/>
    <property type="molecule type" value="Genomic_DNA"/>
</dbReference>
<gene>
    <name evidence="6" type="primary">IscA2</name>
    <name evidence="6" type="ORF">PRELSG_0815500</name>
</gene>
<comment type="similarity">
    <text evidence="2">Belongs to the HesB/IscA family.</text>
</comment>
<dbReference type="GO" id="GO:0051539">
    <property type="term" value="F:4 iron, 4 sulfur cluster binding"/>
    <property type="evidence" value="ECO:0007669"/>
    <property type="project" value="UniProtKB-KW"/>
</dbReference>
<dbReference type="GO" id="GO:0005739">
    <property type="term" value="C:mitochondrion"/>
    <property type="evidence" value="ECO:0007669"/>
    <property type="project" value="TreeGrafter"/>
</dbReference>
<evidence type="ECO:0000256" key="3">
    <source>
        <dbReference type="ARBA" id="ARBA00022485"/>
    </source>
</evidence>
<dbReference type="PANTHER" id="PTHR10072:SF41">
    <property type="entry name" value="IRON-SULFUR CLUSTER ASSEMBLY 1 HOMOLOG, MITOCHONDRIAL"/>
    <property type="match status" value="1"/>
</dbReference>
<dbReference type="Proteomes" id="UP000220158">
    <property type="component" value="Chromosome 8"/>
</dbReference>
<keyword evidence="3" id="KW-0411">Iron-sulfur</keyword>
<feature type="region of interest" description="Disordered" evidence="4">
    <location>
        <begin position="101"/>
        <end position="120"/>
    </location>
</feature>
<sequence length="262" mass="31145">MYKNLSKSLKCNLNVKSFMFNNLNSYSFHWYKLKRFLHKSIKTRKSLILNINNKYEFFQKLEKTNYKTKENKKEISVTNIKNVKSKEYILNDLNEFVFNNDNNKEKEEEKKNKNENESKNNDLILSDDEIKLEKLLKKRNIKKSIITITEKAEKEIKKIIENNNKQNKNNNHVLKLYFITKGCNGLTHSFSFVDKDAISKKDEIIYDDQKTILLVIDNKCVLYVINTVLDYYKDDLTEKFIFKNPNITSICPCGTSFHFSKK</sequence>